<dbReference type="Proteomes" id="UP000569329">
    <property type="component" value="Unassembled WGS sequence"/>
</dbReference>
<evidence type="ECO:0000256" key="2">
    <source>
        <dbReference type="ARBA" id="ARBA00022448"/>
    </source>
</evidence>
<dbReference type="AlphaFoldDB" id="A0A839E8A2"/>
<dbReference type="Pfam" id="PF00664">
    <property type="entry name" value="ABC_membrane"/>
    <property type="match status" value="1"/>
</dbReference>
<comment type="subcellular location">
    <subcellularLocation>
        <location evidence="1">Cell membrane</location>
        <topology evidence="1">Multi-pass membrane protein</topology>
    </subcellularLocation>
</comment>
<feature type="domain" description="ABC transporter" evidence="14">
    <location>
        <begin position="471"/>
        <end position="699"/>
    </location>
</feature>
<dbReference type="GO" id="GO:0043213">
    <property type="term" value="P:bacteriocin transport"/>
    <property type="evidence" value="ECO:0007669"/>
    <property type="project" value="UniProtKB-KW"/>
</dbReference>
<feature type="transmembrane region" description="Helical" evidence="13">
    <location>
        <begin position="154"/>
        <end position="185"/>
    </location>
</feature>
<dbReference type="Pfam" id="PF03412">
    <property type="entry name" value="Peptidase_C39"/>
    <property type="match status" value="1"/>
</dbReference>
<dbReference type="GO" id="GO:0016887">
    <property type="term" value="F:ATP hydrolysis activity"/>
    <property type="evidence" value="ECO:0007669"/>
    <property type="project" value="InterPro"/>
</dbReference>
<keyword evidence="11" id="KW-0080">Bacteriocin transport</keyword>
<keyword evidence="2" id="KW-0813">Transport</keyword>
<dbReference type="InterPro" id="IPR003593">
    <property type="entry name" value="AAA+_ATPase"/>
</dbReference>
<evidence type="ECO:0000313" key="18">
    <source>
        <dbReference type="Proteomes" id="UP000569329"/>
    </source>
</evidence>
<dbReference type="Gene3D" id="1.20.1560.10">
    <property type="entry name" value="ABC transporter type 1, transmembrane domain"/>
    <property type="match status" value="1"/>
</dbReference>
<dbReference type="SMART" id="SM00382">
    <property type="entry name" value="AAA"/>
    <property type="match status" value="1"/>
</dbReference>
<keyword evidence="6" id="KW-0378">Hydrolase</keyword>
<dbReference type="PANTHER" id="PTHR24221:SF654">
    <property type="entry name" value="ATP-BINDING CASSETTE SUB-FAMILY B MEMBER 6"/>
    <property type="match status" value="1"/>
</dbReference>
<dbReference type="InterPro" id="IPR039421">
    <property type="entry name" value="Type_1_exporter"/>
</dbReference>
<dbReference type="InterPro" id="IPR027417">
    <property type="entry name" value="P-loop_NTPase"/>
</dbReference>
<dbReference type="GO" id="GO:0008234">
    <property type="term" value="F:cysteine-type peptidase activity"/>
    <property type="evidence" value="ECO:0007669"/>
    <property type="project" value="UniProtKB-KW"/>
</dbReference>
<evidence type="ECO:0000259" key="15">
    <source>
        <dbReference type="PROSITE" id="PS50929"/>
    </source>
</evidence>
<feature type="domain" description="Peptidase C39" evidence="16">
    <location>
        <begin position="6"/>
        <end position="129"/>
    </location>
</feature>
<feature type="transmembrane region" description="Helical" evidence="13">
    <location>
        <begin position="191"/>
        <end position="211"/>
    </location>
</feature>
<keyword evidence="10 13" id="KW-0472">Membrane</keyword>
<dbReference type="InterPro" id="IPR005074">
    <property type="entry name" value="Peptidase_C39"/>
</dbReference>
<evidence type="ECO:0000256" key="7">
    <source>
        <dbReference type="ARBA" id="ARBA00022840"/>
    </source>
</evidence>
<comment type="similarity">
    <text evidence="12">Belongs to the ABC transporter superfamily. Lipid exporter (TC 3.A.1.106) family.</text>
</comment>
<keyword evidence="18" id="KW-1185">Reference proteome</keyword>
<evidence type="ECO:0000256" key="8">
    <source>
        <dbReference type="ARBA" id="ARBA00022927"/>
    </source>
</evidence>
<evidence type="ECO:0000256" key="10">
    <source>
        <dbReference type="ARBA" id="ARBA00023136"/>
    </source>
</evidence>
<dbReference type="PROSITE" id="PS00211">
    <property type="entry name" value="ABC_TRANSPORTER_1"/>
    <property type="match status" value="1"/>
</dbReference>
<dbReference type="FunFam" id="3.40.50.300:FF:000299">
    <property type="entry name" value="ABC transporter ATP-binding protein/permease"/>
    <property type="match status" value="1"/>
</dbReference>
<keyword evidence="5" id="KW-0547">Nucleotide-binding</keyword>
<dbReference type="EMBL" id="JACGWZ010000008">
    <property type="protein sequence ID" value="MBA8827501.1"/>
    <property type="molecule type" value="Genomic_DNA"/>
</dbReference>
<feature type="domain" description="ABC transmembrane type-1" evidence="15">
    <location>
        <begin position="157"/>
        <end position="427"/>
    </location>
</feature>
<evidence type="ECO:0000259" key="16">
    <source>
        <dbReference type="PROSITE" id="PS50990"/>
    </source>
</evidence>
<keyword evidence="4 13" id="KW-0812">Transmembrane</keyword>
<evidence type="ECO:0000256" key="9">
    <source>
        <dbReference type="ARBA" id="ARBA00022989"/>
    </source>
</evidence>
<keyword evidence="9 13" id="KW-1133">Transmembrane helix</keyword>
<sequence length="700" mass="74986">MPTVIQMESLECGAAALAMVLGHHGRAVALDELRALCGASRDGARAASVMAAARRYGLRPQAFQLEPEELDTLPKPLVVYWAFQHFLVVEEIRRSRGRREVVVNDPAVGRSVYSWEYFDSGFTGVALTFEVTEEFEPIRRSNRWIPRPVPHPRLAAVGGLVAGLLMVVAGLAEAALLGAFFGSALPKGRGFLRVAGAMLLIAAAVFVLAWIRTRCLRLAAAGHARERSTRLLHHLLRLPIDFFAQRRPSELDRRLSASTTVAEFLSRERVDALVDATLVVGCLTVVLAIDPLLGIAGIGVTVLHVAVLRWIARRRGDSVSRLRADRGNLTAASANILRLIEVVKASGAESESFARWAGFRAKVTTGEQRLGRLTTALTGIPPMIAVAGIGLVLLIGGPHARSGSLTVGALVVCVVLLHRVHDPVARIDALPERVRTVRADLERIDDVERHPVAVLGESPVSPVPASTRGHLRVHEVTFGYAPLEAPAVEAVSFEVAPGRKVALVGGSGSGKSTIGKLVAGLHEPWSGELVVGGTTNEPATEILGYVDQEAVLFEGTVRDNVTLWDDALTDRAVTEALRAAALTETISRLPGGIDAPVAEGAHNFSGGQRQRITLARALVRDPALLVLDEATSALDTRTEKSVVEDLRLRGCGVLVIAHRLSTVRDADEIIVLDGGRVVQRGSHEDLIEKPGPYVDLIAAS</sequence>
<dbReference type="PROSITE" id="PS50893">
    <property type="entry name" value="ABC_TRANSPORTER_2"/>
    <property type="match status" value="1"/>
</dbReference>
<dbReference type="GO" id="GO:0005524">
    <property type="term" value="F:ATP binding"/>
    <property type="evidence" value="ECO:0007669"/>
    <property type="project" value="UniProtKB-KW"/>
</dbReference>
<keyword evidence="7 17" id="KW-0067">ATP-binding</keyword>
<dbReference type="PROSITE" id="PS50929">
    <property type="entry name" value="ABC_TM1F"/>
    <property type="match status" value="1"/>
</dbReference>
<feature type="transmembrane region" description="Helical" evidence="13">
    <location>
        <begin position="295"/>
        <end position="312"/>
    </location>
</feature>
<evidence type="ECO:0000256" key="1">
    <source>
        <dbReference type="ARBA" id="ARBA00004651"/>
    </source>
</evidence>
<dbReference type="GO" id="GO:0034040">
    <property type="term" value="F:ATPase-coupled lipid transmembrane transporter activity"/>
    <property type="evidence" value="ECO:0007669"/>
    <property type="project" value="TreeGrafter"/>
</dbReference>
<organism evidence="17 18">
    <name type="scientific">Halosaccharopolyspora lacisalsi</name>
    <dbReference type="NCBI Taxonomy" id="1000566"/>
    <lineage>
        <taxon>Bacteria</taxon>
        <taxon>Bacillati</taxon>
        <taxon>Actinomycetota</taxon>
        <taxon>Actinomycetes</taxon>
        <taxon>Pseudonocardiales</taxon>
        <taxon>Pseudonocardiaceae</taxon>
        <taxon>Halosaccharopolyspora</taxon>
    </lineage>
</organism>
<dbReference type="GO" id="GO:0140359">
    <property type="term" value="F:ABC-type transporter activity"/>
    <property type="evidence" value="ECO:0007669"/>
    <property type="project" value="InterPro"/>
</dbReference>
<keyword evidence="6" id="KW-0645">Protease</keyword>
<evidence type="ECO:0000256" key="4">
    <source>
        <dbReference type="ARBA" id="ARBA00022692"/>
    </source>
</evidence>
<protein>
    <submittedName>
        <fullName evidence="17">NHLM bacteriocin system ABC transporter peptidase/ATP-binding protein</fullName>
    </submittedName>
</protein>
<dbReference type="InterPro" id="IPR003439">
    <property type="entry name" value="ABC_transporter-like_ATP-bd"/>
</dbReference>
<keyword evidence="3" id="KW-1003">Cell membrane</keyword>
<keyword evidence="6" id="KW-0788">Thiol protease</keyword>
<evidence type="ECO:0000313" key="17">
    <source>
        <dbReference type="EMBL" id="MBA8827501.1"/>
    </source>
</evidence>
<dbReference type="GO" id="GO:0015031">
    <property type="term" value="P:protein transport"/>
    <property type="evidence" value="ECO:0007669"/>
    <property type="project" value="UniProtKB-KW"/>
</dbReference>
<evidence type="ECO:0000259" key="14">
    <source>
        <dbReference type="PROSITE" id="PS50893"/>
    </source>
</evidence>
<dbReference type="SUPFAM" id="SSF90123">
    <property type="entry name" value="ABC transporter transmembrane region"/>
    <property type="match status" value="1"/>
</dbReference>
<gene>
    <name evidence="17" type="ORF">FHX42_004897</name>
</gene>
<dbReference type="GO" id="GO:0006508">
    <property type="term" value="P:proteolysis"/>
    <property type="evidence" value="ECO:0007669"/>
    <property type="project" value="InterPro"/>
</dbReference>
<proteinExistence type="inferred from homology"/>
<evidence type="ECO:0000256" key="12">
    <source>
        <dbReference type="ARBA" id="ARBA00061644"/>
    </source>
</evidence>
<comment type="caution">
    <text evidence="17">The sequence shown here is derived from an EMBL/GenBank/DDBJ whole genome shotgun (WGS) entry which is preliminary data.</text>
</comment>
<evidence type="ECO:0000256" key="11">
    <source>
        <dbReference type="ARBA" id="ARBA00043264"/>
    </source>
</evidence>
<dbReference type="PROSITE" id="PS50990">
    <property type="entry name" value="PEPTIDASE_C39"/>
    <property type="match status" value="1"/>
</dbReference>
<feature type="transmembrane region" description="Helical" evidence="13">
    <location>
        <begin position="376"/>
        <end position="396"/>
    </location>
</feature>
<dbReference type="RefSeq" id="WP_182546671.1">
    <property type="nucleotide sequence ID" value="NZ_JACGWZ010000008.1"/>
</dbReference>
<evidence type="ECO:0000256" key="6">
    <source>
        <dbReference type="ARBA" id="ARBA00022807"/>
    </source>
</evidence>
<dbReference type="InterPro" id="IPR011527">
    <property type="entry name" value="ABC1_TM_dom"/>
</dbReference>
<keyword evidence="8" id="KW-0653">Protein transport</keyword>
<dbReference type="Pfam" id="PF00005">
    <property type="entry name" value="ABC_tran"/>
    <property type="match status" value="1"/>
</dbReference>
<reference evidence="17 18" key="1">
    <citation type="submission" date="2020-07" db="EMBL/GenBank/DDBJ databases">
        <title>Sequencing the genomes of 1000 actinobacteria strains.</title>
        <authorList>
            <person name="Klenk H.-P."/>
        </authorList>
    </citation>
    <scope>NUCLEOTIDE SEQUENCE [LARGE SCALE GENOMIC DNA]</scope>
    <source>
        <strain evidence="17 18">DSM 45975</strain>
    </source>
</reference>
<dbReference type="PANTHER" id="PTHR24221">
    <property type="entry name" value="ATP-BINDING CASSETTE SUB-FAMILY B"/>
    <property type="match status" value="1"/>
</dbReference>
<dbReference type="Gene3D" id="3.40.50.300">
    <property type="entry name" value="P-loop containing nucleotide triphosphate hydrolases"/>
    <property type="match status" value="1"/>
</dbReference>
<dbReference type="GO" id="GO:0005886">
    <property type="term" value="C:plasma membrane"/>
    <property type="evidence" value="ECO:0007669"/>
    <property type="project" value="UniProtKB-SubCell"/>
</dbReference>
<dbReference type="InterPro" id="IPR017871">
    <property type="entry name" value="ABC_transporter-like_CS"/>
</dbReference>
<accession>A0A839E8A2</accession>
<evidence type="ECO:0000256" key="13">
    <source>
        <dbReference type="SAM" id="Phobius"/>
    </source>
</evidence>
<evidence type="ECO:0000256" key="3">
    <source>
        <dbReference type="ARBA" id="ARBA00022475"/>
    </source>
</evidence>
<dbReference type="InterPro" id="IPR036640">
    <property type="entry name" value="ABC1_TM_sf"/>
</dbReference>
<name>A0A839E8A2_9PSEU</name>
<evidence type="ECO:0000256" key="5">
    <source>
        <dbReference type="ARBA" id="ARBA00022741"/>
    </source>
</evidence>
<dbReference type="SUPFAM" id="SSF52540">
    <property type="entry name" value="P-loop containing nucleoside triphosphate hydrolases"/>
    <property type="match status" value="1"/>
</dbReference>
<dbReference type="Gene3D" id="3.90.70.10">
    <property type="entry name" value="Cysteine proteinases"/>
    <property type="match status" value="1"/>
</dbReference>